<dbReference type="NCBIfam" id="TIGR00778">
    <property type="entry name" value="ahpD_dom"/>
    <property type="match status" value="1"/>
</dbReference>
<feature type="domain" description="Carboxymuconolactone decarboxylase-like" evidence="1">
    <location>
        <begin position="49"/>
        <end position="112"/>
    </location>
</feature>
<evidence type="ECO:0000259" key="1">
    <source>
        <dbReference type="Pfam" id="PF02627"/>
    </source>
</evidence>
<dbReference type="EMBL" id="QZEY01000008">
    <property type="protein sequence ID" value="RJL30996.1"/>
    <property type="molecule type" value="Genomic_DNA"/>
</dbReference>
<dbReference type="SUPFAM" id="SSF69118">
    <property type="entry name" value="AhpD-like"/>
    <property type="match status" value="1"/>
</dbReference>
<proteinExistence type="predicted"/>
<comment type="caution">
    <text evidence="2">The sequence shown here is derived from an EMBL/GenBank/DDBJ whole genome shotgun (WGS) entry which is preliminary data.</text>
</comment>
<dbReference type="GO" id="GO:0051920">
    <property type="term" value="F:peroxiredoxin activity"/>
    <property type="evidence" value="ECO:0007669"/>
    <property type="project" value="InterPro"/>
</dbReference>
<dbReference type="InterPro" id="IPR004675">
    <property type="entry name" value="AhpD_core"/>
</dbReference>
<dbReference type="OrthoDB" id="3342615at2"/>
<dbReference type="InterPro" id="IPR029032">
    <property type="entry name" value="AhpD-like"/>
</dbReference>
<dbReference type="Proteomes" id="UP000265768">
    <property type="component" value="Unassembled WGS sequence"/>
</dbReference>
<protein>
    <submittedName>
        <fullName evidence="2">DNA-binding protein</fullName>
    </submittedName>
</protein>
<dbReference type="AlphaFoldDB" id="A0A3A4AMT5"/>
<dbReference type="InterPro" id="IPR003779">
    <property type="entry name" value="CMD-like"/>
</dbReference>
<sequence>MASRYRYVTPVDPARATGLVARVYAQIDRDFPTSRPPTMLTLSPAPRVLAAAWALLRESLFAGDAPRLGKEAVAGGVSLANRCPFCVDAHSMLVHGLGDRRLAEAIARDEIPDDPGHARLVAWGKATRTPSALPQAPFPAAHAPEYLGTALAFHFINRIVSALLTPDVLPGNAQRSAVVRAAAGRALSRAIRRRVEPGASLPLLAGSPQVPAWAGRSPVGIAFAALRAEAGDVGDLLSAGTRAVIRDSVAFWDGDHPSFGSSWLDAPLWAAAEEDVPAARIVLLTALAPYRLTDSDVAAWRAASPGRDADLVRLVAFGALTAVEHVEAGLTRAPSAA</sequence>
<name>A0A3A4AMT5_9ACTN</name>
<evidence type="ECO:0000313" key="2">
    <source>
        <dbReference type="EMBL" id="RJL30996.1"/>
    </source>
</evidence>
<organism evidence="2 3">
    <name type="scientific">Bailinhaonella thermotolerans</name>
    <dbReference type="NCBI Taxonomy" id="1070861"/>
    <lineage>
        <taxon>Bacteria</taxon>
        <taxon>Bacillati</taxon>
        <taxon>Actinomycetota</taxon>
        <taxon>Actinomycetes</taxon>
        <taxon>Streptosporangiales</taxon>
        <taxon>Streptosporangiaceae</taxon>
        <taxon>Bailinhaonella</taxon>
    </lineage>
</organism>
<accession>A0A3A4AMT5</accession>
<keyword evidence="3" id="KW-1185">Reference proteome</keyword>
<keyword evidence="2" id="KW-0238">DNA-binding</keyword>
<dbReference type="Gene3D" id="1.20.1290.10">
    <property type="entry name" value="AhpD-like"/>
    <property type="match status" value="1"/>
</dbReference>
<dbReference type="GO" id="GO:0003677">
    <property type="term" value="F:DNA binding"/>
    <property type="evidence" value="ECO:0007669"/>
    <property type="project" value="UniProtKB-KW"/>
</dbReference>
<gene>
    <name evidence="2" type="ORF">D5H75_22205</name>
</gene>
<reference evidence="2 3" key="1">
    <citation type="submission" date="2018-09" db="EMBL/GenBank/DDBJ databases">
        <title>YIM 75507 draft genome.</title>
        <authorList>
            <person name="Tang S."/>
            <person name="Feng Y."/>
        </authorList>
    </citation>
    <scope>NUCLEOTIDE SEQUENCE [LARGE SCALE GENOMIC DNA]</scope>
    <source>
        <strain evidence="2 3">YIM 75507</strain>
    </source>
</reference>
<dbReference type="RefSeq" id="WP_119928417.1">
    <property type="nucleotide sequence ID" value="NZ_QZEY01000008.1"/>
</dbReference>
<evidence type="ECO:0000313" key="3">
    <source>
        <dbReference type="Proteomes" id="UP000265768"/>
    </source>
</evidence>
<dbReference type="Pfam" id="PF02627">
    <property type="entry name" value="CMD"/>
    <property type="match status" value="1"/>
</dbReference>